<feature type="transmembrane region" description="Helical" evidence="8">
    <location>
        <begin position="331"/>
        <end position="352"/>
    </location>
</feature>
<dbReference type="PROSITE" id="PS51257">
    <property type="entry name" value="PROKAR_LIPOPROTEIN"/>
    <property type="match status" value="1"/>
</dbReference>
<dbReference type="Ensembl" id="ENSCHIT00010023303.1">
    <property type="protein sequence ID" value="ENSCHIP00010016683.1"/>
    <property type="gene ID" value="ENSCHIG00010012101.1"/>
</dbReference>
<evidence type="ECO:0000256" key="3">
    <source>
        <dbReference type="ARBA" id="ARBA00022989"/>
    </source>
</evidence>
<dbReference type="Gene3D" id="3.10.350.10">
    <property type="entry name" value="LysM domain"/>
    <property type="match status" value="1"/>
</dbReference>
<feature type="region of interest" description="Disordered" evidence="7">
    <location>
        <begin position="144"/>
        <end position="178"/>
    </location>
</feature>
<dbReference type="PROSITE" id="PS51782">
    <property type="entry name" value="LYSM"/>
    <property type="match status" value="1"/>
</dbReference>
<keyword evidence="5" id="KW-0325">Glycoprotein</keyword>
<evidence type="ECO:0000256" key="4">
    <source>
        <dbReference type="ARBA" id="ARBA00023136"/>
    </source>
</evidence>
<sequence length="409" mass="45164">MLRYRACWRGATVLIGGRGVAPLVVWVSSCHSWDSEVTLLQLEVPRPRLSRAGRRFLGWRSEVVPLWNVGTPPVFLDSSCLGVPLPFAEGPPREAESPGLLAGTELRREVKEMRQKEVITKTFQGPAVVCRTPTSHVYMFENGVEDSEDSSEEESHRMALRPRGKEGQKKDAHHSHRPGAGDVVLLQRELAHGDSLNKLALQYGCKVADIKKVNNFIREQDFYALKSIKIPVKNHGILTETHKELRPLLNSSSETRVTFEEQPDPDRAAVNASASSSSLMDFFKGIDQNIEHAVQSEIFLSESYSIETSSQPLLPAPPKIPTYGADCGIQWWNAVFIMLLIGVVLPVFYLVYFKIQATSETPSILNTTAIPNGSMAGSAVPGQAPRLAIPMPTIPSSDSQFSQTTHRGN</sequence>
<proteinExistence type="predicted"/>
<keyword evidence="2 8" id="KW-0812">Transmembrane</keyword>
<dbReference type="CDD" id="cd00118">
    <property type="entry name" value="LysM"/>
    <property type="match status" value="1"/>
</dbReference>
<evidence type="ECO:0000256" key="2">
    <source>
        <dbReference type="ARBA" id="ARBA00022692"/>
    </source>
</evidence>
<reference evidence="10" key="1">
    <citation type="submission" date="2019-03" db="EMBL/GenBank/DDBJ databases">
        <title>Genome sequencing and reference-guided assembly of Black Bengal Goat (Capra hircus).</title>
        <authorList>
            <person name="Siddiki A.Z."/>
            <person name="Baten A."/>
            <person name="Billah M."/>
            <person name="Alam M.A.U."/>
            <person name="Shawrob K.S.M."/>
            <person name="Saha S."/>
            <person name="Chowdhury M."/>
            <person name="Rahman A.H."/>
            <person name="Stear M."/>
            <person name="Miah G."/>
            <person name="Das G.B."/>
            <person name="Hossain M.M."/>
            <person name="Kumkum M."/>
            <person name="Islam M.S."/>
            <person name="Mollah A.M."/>
            <person name="Ahsan A."/>
            <person name="Tusar F."/>
            <person name="Khan M.K.I."/>
        </authorList>
    </citation>
    <scope>NUCLEOTIDE SEQUENCE [LARGE SCALE GENOMIC DNA]</scope>
</reference>
<evidence type="ECO:0000256" key="1">
    <source>
        <dbReference type="ARBA" id="ARBA00004167"/>
    </source>
</evidence>
<name>A0A8C2P9G4_CAPHI</name>
<evidence type="ECO:0000256" key="8">
    <source>
        <dbReference type="SAM" id="Phobius"/>
    </source>
</evidence>
<organism evidence="10">
    <name type="scientific">Capra hircus</name>
    <name type="common">Goat</name>
    <dbReference type="NCBI Taxonomy" id="9925"/>
    <lineage>
        <taxon>Eukaryota</taxon>
        <taxon>Metazoa</taxon>
        <taxon>Chordata</taxon>
        <taxon>Craniata</taxon>
        <taxon>Vertebrata</taxon>
        <taxon>Euteleostomi</taxon>
        <taxon>Mammalia</taxon>
        <taxon>Eutheria</taxon>
        <taxon>Laurasiatheria</taxon>
        <taxon>Artiodactyla</taxon>
        <taxon>Ruminantia</taxon>
        <taxon>Pecora</taxon>
        <taxon>Bovidae</taxon>
        <taxon>Caprinae</taxon>
        <taxon>Capra</taxon>
    </lineage>
</organism>
<dbReference type="PANTHER" id="PTHR20932">
    <property type="entry name" value="LYSM AND PUTATIVE PEPTIDOGLYCAN-BINDING DOMAIN-CONTAINING PROTEIN"/>
    <property type="match status" value="1"/>
</dbReference>
<dbReference type="GO" id="GO:0016020">
    <property type="term" value="C:membrane"/>
    <property type="evidence" value="ECO:0007669"/>
    <property type="project" value="UniProtKB-SubCell"/>
</dbReference>
<dbReference type="InterPro" id="IPR036779">
    <property type="entry name" value="LysM_dom_sf"/>
</dbReference>
<evidence type="ECO:0000313" key="10">
    <source>
        <dbReference type="Ensembl" id="ENSCHIP00010016683.1"/>
    </source>
</evidence>
<accession>A0A8C2P9G4</accession>
<dbReference type="InterPro" id="IPR018392">
    <property type="entry name" value="LysM"/>
</dbReference>
<feature type="compositionally biased region" description="Basic and acidic residues" evidence="7">
    <location>
        <begin position="153"/>
        <end position="170"/>
    </location>
</feature>
<dbReference type="PANTHER" id="PTHR20932:SF7">
    <property type="entry name" value="AND PUTATIVE PEPTIDOGLYCAN-BINDING DOMAIN-CONTAINING PROTEIN 4-RELATED"/>
    <property type="match status" value="1"/>
</dbReference>
<evidence type="ECO:0000256" key="7">
    <source>
        <dbReference type="SAM" id="MobiDB-lite"/>
    </source>
</evidence>
<feature type="domain" description="LysM" evidence="9">
    <location>
        <begin position="186"/>
        <end position="230"/>
    </location>
</feature>
<evidence type="ECO:0000256" key="6">
    <source>
        <dbReference type="ARBA" id="ARBA00040995"/>
    </source>
</evidence>
<keyword evidence="3 8" id="KW-1133">Transmembrane helix</keyword>
<protein>
    <recommendedName>
        <fullName evidence="6">LysM and putative peptidoglycan-binding domain-containing protein 4</fullName>
    </recommendedName>
</protein>
<evidence type="ECO:0000256" key="5">
    <source>
        <dbReference type="ARBA" id="ARBA00023180"/>
    </source>
</evidence>
<evidence type="ECO:0000259" key="9">
    <source>
        <dbReference type="PROSITE" id="PS51782"/>
    </source>
</evidence>
<keyword evidence="4 8" id="KW-0472">Membrane</keyword>
<dbReference type="InterPro" id="IPR045030">
    <property type="entry name" value="LYSM1-4"/>
</dbReference>
<dbReference type="AlphaFoldDB" id="A0A8C2P9G4"/>
<comment type="subcellular location">
    <subcellularLocation>
        <location evidence="1">Membrane</location>
        <topology evidence="1">Single-pass membrane protein</topology>
    </subcellularLocation>
</comment>
<reference evidence="10" key="2">
    <citation type="submission" date="2025-08" db="UniProtKB">
        <authorList>
            <consortium name="Ensembl"/>
        </authorList>
    </citation>
    <scope>IDENTIFICATION</scope>
</reference>